<proteinExistence type="predicted"/>
<dbReference type="AlphaFoldDB" id="A0A6A6R8V1"/>
<reference evidence="1" key="1">
    <citation type="journal article" date="2020" name="Stud. Mycol.">
        <title>101 Dothideomycetes genomes: a test case for predicting lifestyles and emergence of pathogens.</title>
        <authorList>
            <person name="Haridas S."/>
            <person name="Albert R."/>
            <person name="Binder M."/>
            <person name="Bloem J."/>
            <person name="Labutti K."/>
            <person name="Salamov A."/>
            <person name="Andreopoulos B."/>
            <person name="Baker S."/>
            <person name="Barry K."/>
            <person name="Bills G."/>
            <person name="Bluhm B."/>
            <person name="Cannon C."/>
            <person name="Castanera R."/>
            <person name="Culley D."/>
            <person name="Daum C."/>
            <person name="Ezra D."/>
            <person name="Gonzalez J."/>
            <person name="Henrissat B."/>
            <person name="Kuo A."/>
            <person name="Liang C."/>
            <person name="Lipzen A."/>
            <person name="Lutzoni F."/>
            <person name="Magnuson J."/>
            <person name="Mondo S."/>
            <person name="Nolan M."/>
            <person name="Ohm R."/>
            <person name="Pangilinan J."/>
            <person name="Park H.-J."/>
            <person name="Ramirez L."/>
            <person name="Alfaro M."/>
            <person name="Sun H."/>
            <person name="Tritt A."/>
            <person name="Yoshinaga Y."/>
            <person name="Zwiers L.-H."/>
            <person name="Turgeon B."/>
            <person name="Goodwin S."/>
            <person name="Spatafora J."/>
            <person name="Crous P."/>
            <person name="Grigoriev I."/>
        </authorList>
    </citation>
    <scope>NUCLEOTIDE SEQUENCE</scope>
    <source>
        <strain evidence="1">CBS 269.34</strain>
    </source>
</reference>
<sequence>MLGKMSPKNPVLKLFLTDTATTIHNLAATAMAFLVLAGTTAATANARGDADTNIAARDVAYQACLGPFFANGGKPTVKNIQDCGGQYKKRDVVEGKDQEEDDDDAASYIIDGGQENTIVT</sequence>
<accession>A0A6A6R8V1</accession>
<dbReference type="Proteomes" id="UP000799750">
    <property type="component" value="Unassembled WGS sequence"/>
</dbReference>
<evidence type="ECO:0000313" key="1">
    <source>
        <dbReference type="EMBL" id="KAF2500906.1"/>
    </source>
</evidence>
<organism evidence="1 2">
    <name type="scientific">Lophium mytilinum</name>
    <dbReference type="NCBI Taxonomy" id="390894"/>
    <lineage>
        <taxon>Eukaryota</taxon>
        <taxon>Fungi</taxon>
        <taxon>Dikarya</taxon>
        <taxon>Ascomycota</taxon>
        <taxon>Pezizomycotina</taxon>
        <taxon>Dothideomycetes</taxon>
        <taxon>Pleosporomycetidae</taxon>
        <taxon>Mytilinidiales</taxon>
        <taxon>Mytilinidiaceae</taxon>
        <taxon>Lophium</taxon>
    </lineage>
</organism>
<protein>
    <submittedName>
        <fullName evidence="1">Uncharacterized protein</fullName>
    </submittedName>
</protein>
<keyword evidence="2" id="KW-1185">Reference proteome</keyword>
<gene>
    <name evidence="1" type="ORF">BU16DRAFT_533648</name>
</gene>
<name>A0A6A6R8V1_9PEZI</name>
<dbReference type="EMBL" id="MU004182">
    <property type="protein sequence ID" value="KAF2500906.1"/>
    <property type="molecule type" value="Genomic_DNA"/>
</dbReference>
<evidence type="ECO:0000313" key="2">
    <source>
        <dbReference type="Proteomes" id="UP000799750"/>
    </source>
</evidence>